<dbReference type="PANTHER" id="PTHR11138">
    <property type="entry name" value="METHIONYL-TRNA FORMYLTRANSFERASE"/>
    <property type="match status" value="1"/>
</dbReference>
<dbReference type="SUPFAM" id="SSF50486">
    <property type="entry name" value="FMT C-terminal domain-like"/>
    <property type="match status" value="1"/>
</dbReference>
<evidence type="ECO:0000259" key="9">
    <source>
        <dbReference type="Pfam" id="PF00551"/>
    </source>
</evidence>
<name>A0A1H0N7V5_9HYPH</name>
<dbReference type="InterPro" id="IPR041711">
    <property type="entry name" value="Met-tRNA-FMT_N"/>
</dbReference>
<dbReference type="InterPro" id="IPR005793">
    <property type="entry name" value="Formyl_trans_C"/>
</dbReference>
<organism evidence="11 12">
    <name type="scientific">Aureimonas jatrophae</name>
    <dbReference type="NCBI Taxonomy" id="1166073"/>
    <lineage>
        <taxon>Bacteria</taxon>
        <taxon>Pseudomonadati</taxon>
        <taxon>Pseudomonadota</taxon>
        <taxon>Alphaproteobacteria</taxon>
        <taxon>Hyphomicrobiales</taxon>
        <taxon>Aurantimonadaceae</taxon>
        <taxon>Aureimonas</taxon>
    </lineage>
</organism>
<dbReference type="EMBL" id="FNIT01000018">
    <property type="protein sequence ID" value="SDO88738.1"/>
    <property type="molecule type" value="Genomic_DNA"/>
</dbReference>
<keyword evidence="6 8" id="KW-0648">Protein biosynthesis</keyword>
<dbReference type="GO" id="GO:0004479">
    <property type="term" value="F:methionyl-tRNA formyltransferase activity"/>
    <property type="evidence" value="ECO:0007669"/>
    <property type="project" value="UniProtKB-UniRule"/>
</dbReference>
<dbReference type="InterPro" id="IPR011034">
    <property type="entry name" value="Formyl_transferase-like_C_sf"/>
</dbReference>
<evidence type="ECO:0000313" key="12">
    <source>
        <dbReference type="Proteomes" id="UP000198793"/>
    </source>
</evidence>
<dbReference type="Proteomes" id="UP000198793">
    <property type="component" value="Unassembled WGS sequence"/>
</dbReference>
<dbReference type="STRING" id="1166073.SAMN05192530_11812"/>
<dbReference type="CDD" id="cd08704">
    <property type="entry name" value="Met_tRNA_FMT_C"/>
    <property type="match status" value="1"/>
</dbReference>
<comment type="function">
    <text evidence="1 8">Attaches a formyl group to the free amino group of methionyl-tRNA(fMet). The formyl group appears to play a dual role in the initiator identity of N-formylmethionyl-tRNA by promoting its recognition by IF2 and preventing the misappropriation of this tRNA by the elongation apparatus.</text>
</comment>
<dbReference type="Gene3D" id="3.10.25.10">
    <property type="entry name" value="Formyl transferase, C-terminal domain"/>
    <property type="match status" value="1"/>
</dbReference>
<sequence length="315" mass="33078">MTLRIVFMGTPVFAVPTLTRLHTEGHAIAAVYAQPPRPAGRRGLQLVSAPVAVEAERLGLEVRTPVSLKGEAEREAFRAIGADVAVVVAYGLLLPQAVLDAPRFGALNGHGSLLPRWRGAAPIQRAIEAGDAVTGLMVMGMEAGLDTGPVALTHEEPIGPRDTAGDLSARLSAACADLMAEAMRQLEQGALRFETQDAIAARTGRETLYAAKIDKREAEIDWRQPADAIARRINAFSPAPGAWTLLRGERLRLLRAEAGEGRGEPGAALDDALLVAAGDGRAVRLLEVQRAGAKAGPASDMLRGAPVPAGTRLGL</sequence>
<evidence type="ECO:0000256" key="3">
    <source>
        <dbReference type="ARBA" id="ARBA00012261"/>
    </source>
</evidence>
<dbReference type="RefSeq" id="WP_090677155.1">
    <property type="nucleotide sequence ID" value="NZ_FNIT01000018.1"/>
</dbReference>
<evidence type="ECO:0000256" key="4">
    <source>
        <dbReference type="ARBA" id="ARBA00016014"/>
    </source>
</evidence>
<dbReference type="OrthoDB" id="9802815at2"/>
<dbReference type="InterPro" id="IPR037022">
    <property type="entry name" value="Formyl_trans_C_sf"/>
</dbReference>
<gene>
    <name evidence="8" type="primary">fmt</name>
    <name evidence="11" type="ORF">SAMN05192530_11812</name>
</gene>
<evidence type="ECO:0000256" key="8">
    <source>
        <dbReference type="HAMAP-Rule" id="MF_00182"/>
    </source>
</evidence>
<feature type="domain" description="Formyl transferase C-terminal" evidence="10">
    <location>
        <begin position="212"/>
        <end position="305"/>
    </location>
</feature>
<dbReference type="EC" id="2.1.2.9" evidence="3 8"/>
<dbReference type="GO" id="GO:0005829">
    <property type="term" value="C:cytosol"/>
    <property type="evidence" value="ECO:0007669"/>
    <property type="project" value="TreeGrafter"/>
</dbReference>
<comment type="catalytic activity">
    <reaction evidence="7 8">
        <text>L-methionyl-tRNA(fMet) + (6R)-10-formyltetrahydrofolate = N-formyl-L-methionyl-tRNA(fMet) + (6S)-5,6,7,8-tetrahydrofolate + H(+)</text>
        <dbReference type="Rhea" id="RHEA:24380"/>
        <dbReference type="Rhea" id="RHEA-COMP:9952"/>
        <dbReference type="Rhea" id="RHEA-COMP:9953"/>
        <dbReference type="ChEBI" id="CHEBI:15378"/>
        <dbReference type="ChEBI" id="CHEBI:57453"/>
        <dbReference type="ChEBI" id="CHEBI:78530"/>
        <dbReference type="ChEBI" id="CHEBI:78844"/>
        <dbReference type="ChEBI" id="CHEBI:195366"/>
        <dbReference type="EC" id="2.1.2.9"/>
    </reaction>
</comment>
<dbReference type="HAMAP" id="MF_00182">
    <property type="entry name" value="Formyl_trans"/>
    <property type="match status" value="1"/>
</dbReference>
<feature type="binding site" evidence="8">
    <location>
        <begin position="112"/>
        <end position="115"/>
    </location>
    <ligand>
        <name>(6S)-5,6,7,8-tetrahydrofolate</name>
        <dbReference type="ChEBI" id="CHEBI:57453"/>
    </ligand>
</feature>
<dbReference type="CDD" id="cd08646">
    <property type="entry name" value="FMT_core_Met-tRNA-FMT_N"/>
    <property type="match status" value="1"/>
</dbReference>
<dbReference type="InterPro" id="IPR005794">
    <property type="entry name" value="Fmt"/>
</dbReference>
<dbReference type="Gene3D" id="3.40.50.170">
    <property type="entry name" value="Formyl transferase, N-terminal domain"/>
    <property type="match status" value="1"/>
</dbReference>
<comment type="similarity">
    <text evidence="2 8">Belongs to the Fmt family.</text>
</comment>
<evidence type="ECO:0000256" key="2">
    <source>
        <dbReference type="ARBA" id="ARBA00010699"/>
    </source>
</evidence>
<evidence type="ECO:0000256" key="6">
    <source>
        <dbReference type="ARBA" id="ARBA00022917"/>
    </source>
</evidence>
<dbReference type="NCBIfam" id="TIGR00460">
    <property type="entry name" value="fmt"/>
    <property type="match status" value="1"/>
</dbReference>
<dbReference type="SUPFAM" id="SSF53328">
    <property type="entry name" value="Formyltransferase"/>
    <property type="match status" value="1"/>
</dbReference>
<evidence type="ECO:0000256" key="7">
    <source>
        <dbReference type="ARBA" id="ARBA00048558"/>
    </source>
</evidence>
<evidence type="ECO:0000256" key="1">
    <source>
        <dbReference type="ARBA" id="ARBA00002606"/>
    </source>
</evidence>
<reference evidence="11 12" key="1">
    <citation type="submission" date="2016-10" db="EMBL/GenBank/DDBJ databases">
        <authorList>
            <person name="de Groot N.N."/>
        </authorList>
    </citation>
    <scope>NUCLEOTIDE SEQUENCE [LARGE SCALE GENOMIC DNA]</scope>
    <source>
        <strain evidence="12">L7-484,KACC 16230,DSM 25025</strain>
    </source>
</reference>
<dbReference type="InterPro" id="IPR036477">
    <property type="entry name" value="Formyl_transf_N_sf"/>
</dbReference>
<dbReference type="Pfam" id="PF00551">
    <property type="entry name" value="Formyl_trans_N"/>
    <property type="match status" value="1"/>
</dbReference>
<keyword evidence="12" id="KW-1185">Reference proteome</keyword>
<dbReference type="InterPro" id="IPR044135">
    <property type="entry name" value="Met-tRNA-FMT_C"/>
</dbReference>
<dbReference type="AlphaFoldDB" id="A0A1H0N7V5"/>
<dbReference type="PANTHER" id="PTHR11138:SF5">
    <property type="entry name" value="METHIONYL-TRNA FORMYLTRANSFERASE, MITOCHONDRIAL"/>
    <property type="match status" value="1"/>
</dbReference>
<keyword evidence="5 8" id="KW-0808">Transferase</keyword>
<protein>
    <recommendedName>
        <fullName evidence="4 8">Methionyl-tRNA formyltransferase</fullName>
        <ecNumber evidence="3 8">2.1.2.9</ecNumber>
    </recommendedName>
</protein>
<dbReference type="Pfam" id="PF02911">
    <property type="entry name" value="Formyl_trans_C"/>
    <property type="match status" value="1"/>
</dbReference>
<dbReference type="InterPro" id="IPR002376">
    <property type="entry name" value="Formyl_transf_N"/>
</dbReference>
<accession>A0A1H0N7V5</accession>
<proteinExistence type="inferred from homology"/>
<feature type="domain" description="Formyl transferase N-terminal" evidence="9">
    <location>
        <begin position="4"/>
        <end position="181"/>
    </location>
</feature>
<evidence type="ECO:0000259" key="10">
    <source>
        <dbReference type="Pfam" id="PF02911"/>
    </source>
</evidence>
<evidence type="ECO:0000256" key="5">
    <source>
        <dbReference type="ARBA" id="ARBA00022679"/>
    </source>
</evidence>
<evidence type="ECO:0000313" key="11">
    <source>
        <dbReference type="EMBL" id="SDO88738.1"/>
    </source>
</evidence>